<proteinExistence type="predicted"/>
<name>A0AAV2NM09_9HYME</name>
<organism evidence="1 2">
    <name type="scientific">Lasius platythorax</name>
    <dbReference type="NCBI Taxonomy" id="488582"/>
    <lineage>
        <taxon>Eukaryota</taxon>
        <taxon>Metazoa</taxon>
        <taxon>Ecdysozoa</taxon>
        <taxon>Arthropoda</taxon>
        <taxon>Hexapoda</taxon>
        <taxon>Insecta</taxon>
        <taxon>Pterygota</taxon>
        <taxon>Neoptera</taxon>
        <taxon>Endopterygota</taxon>
        <taxon>Hymenoptera</taxon>
        <taxon>Apocrita</taxon>
        <taxon>Aculeata</taxon>
        <taxon>Formicoidea</taxon>
        <taxon>Formicidae</taxon>
        <taxon>Formicinae</taxon>
        <taxon>Lasius</taxon>
        <taxon>Lasius</taxon>
    </lineage>
</organism>
<sequence>MLTKGAENKAEAIALHVAGNSFRPLKRAFLPACFSPSTTRLGAVRGIEIYTRKTRGAVHLGAMSSSEYSTHPHNSPPTRA</sequence>
<dbReference type="Proteomes" id="UP001497644">
    <property type="component" value="Chromosome 2"/>
</dbReference>
<evidence type="ECO:0000313" key="1">
    <source>
        <dbReference type="EMBL" id="CAL1680702.1"/>
    </source>
</evidence>
<protein>
    <submittedName>
        <fullName evidence="1">Uncharacterized protein</fullName>
    </submittedName>
</protein>
<evidence type="ECO:0000313" key="2">
    <source>
        <dbReference type="Proteomes" id="UP001497644"/>
    </source>
</evidence>
<dbReference type="AlphaFoldDB" id="A0AAV2NM09"/>
<reference evidence="1" key="1">
    <citation type="submission" date="2024-04" db="EMBL/GenBank/DDBJ databases">
        <authorList>
            <consortium name="Molecular Ecology Group"/>
        </authorList>
    </citation>
    <scope>NUCLEOTIDE SEQUENCE</scope>
</reference>
<dbReference type="EMBL" id="OZ034825">
    <property type="protein sequence ID" value="CAL1680702.1"/>
    <property type="molecule type" value="Genomic_DNA"/>
</dbReference>
<keyword evidence="2" id="KW-1185">Reference proteome</keyword>
<accession>A0AAV2NM09</accession>
<gene>
    <name evidence="1" type="ORF">LPLAT_LOCUS6679</name>
</gene>